<dbReference type="RefSeq" id="WP_344107424.1">
    <property type="nucleotide sequence ID" value="NZ_BAAAPC010000026.1"/>
</dbReference>
<proteinExistence type="predicted"/>
<sequence length="39" mass="4504">MQWEDGDIVLVDNSRVMHGRRAITDPDRTILNSQSYARS</sequence>
<comment type="caution">
    <text evidence="4">The sequence shown here is derived from an EMBL/GenBank/DDBJ whole genome shotgun (WGS) entry which is preliminary data.</text>
</comment>
<evidence type="ECO:0000256" key="1">
    <source>
        <dbReference type="ARBA" id="ARBA00023002"/>
    </source>
</evidence>
<dbReference type="Proteomes" id="UP001501585">
    <property type="component" value="Unassembled WGS sequence"/>
</dbReference>
<dbReference type="Pfam" id="PF02668">
    <property type="entry name" value="TauD"/>
    <property type="match status" value="1"/>
</dbReference>
<protein>
    <recommendedName>
        <fullName evidence="3">TauD/TfdA-like domain-containing protein</fullName>
    </recommendedName>
</protein>
<dbReference type="InterPro" id="IPR042098">
    <property type="entry name" value="TauD-like_sf"/>
</dbReference>
<dbReference type="InterPro" id="IPR003819">
    <property type="entry name" value="TauD/TfdA-like"/>
</dbReference>
<reference evidence="4 5" key="1">
    <citation type="journal article" date="2019" name="Int. J. Syst. Evol. Microbiol.">
        <title>The Global Catalogue of Microorganisms (GCM) 10K type strain sequencing project: providing services to taxonomists for standard genome sequencing and annotation.</title>
        <authorList>
            <consortium name="The Broad Institute Genomics Platform"/>
            <consortium name="The Broad Institute Genome Sequencing Center for Infectious Disease"/>
            <person name="Wu L."/>
            <person name="Ma J."/>
        </authorList>
    </citation>
    <scope>NUCLEOTIDE SEQUENCE [LARGE SCALE GENOMIC DNA]</scope>
    <source>
        <strain evidence="4 5">JCM 15313</strain>
    </source>
</reference>
<accession>A0ABN2TL37</accession>
<dbReference type="EMBL" id="BAAAPC010000026">
    <property type="protein sequence ID" value="GAA2013299.1"/>
    <property type="molecule type" value="Genomic_DNA"/>
</dbReference>
<keyword evidence="5" id="KW-1185">Reference proteome</keyword>
<keyword evidence="2" id="KW-0408">Iron</keyword>
<keyword evidence="1" id="KW-0560">Oxidoreductase</keyword>
<evidence type="ECO:0000313" key="5">
    <source>
        <dbReference type="Proteomes" id="UP001501585"/>
    </source>
</evidence>
<evidence type="ECO:0000256" key="2">
    <source>
        <dbReference type="ARBA" id="ARBA00023004"/>
    </source>
</evidence>
<feature type="domain" description="TauD/TfdA-like" evidence="3">
    <location>
        <begin position="1"/>
        <end position="31"/>
    </location>
</feature>
<organism evidence="4 5">
    <name type="scientific">Nocardiopsis rhodophaea</name>
    <dbReference type="NCBI Taxonomy" id="280238"/>
    <lineage>
        <taxon>Bacteria</taxon>
        <taxon>Bacillati</taxon>
        <taxon>Actinomycetota</taxon>
        <taxon>Actinomycetes</taxon>
        <taxon>Streptosporangiales</taxon>
        <taxon>Nocardiopsidaceae</taxon>
        <taxon>Nocardiopsis</taxon>
    </lineage>
</organism>
<gene>
    <name evidence="4" type="ORF">GCM10009799_47040</name>
</gene>
<evidence type="ECO:0000313" key="4">
    <source>
        <dbReference type="EMBL" id="GAA2013299.1"/>
    </source>
</evidence>
<name>A0ABN2TL37_9ACTN</name>
<evidence type="ECO:0000259" key="3">
    <source>
        <dbReference type="Pfam" id="PF02668"/>
    </source>
</evidence>
<dbReference type="Gene3D" id="3.60.130.10">
    <property type="entry name" value="Clavaminate synthase-like"/>
    <property type="match status" value="1"/>
</dbReference>
<dbReference type="SUPFAM" id="SSF51197">
    <property type="entry name" value="Clavaminate synthase-like"/>
    <property type="match status" value="1"/>
</dbReference>